<comment type="caution">
    <text evidence="4">The sequence shown here is derived from an EMBL/GenBank/DDBJ whole genome shotgun (WGS) entry which is preliminary data.</text>
</comment>
<keyword evidence="5" id="KW-1185">Reference proteome</keyword>
<proteinExistence type="predicted"/>
<evidence type="ECO:0000313" key="4">
    <source>
        <dbReference type="EMBL" id="MFC6153695.1"/>
    </source>
</evidence>
<protein>
    <submittedName>
        <fullName evidence="4">Gmad2 immunoglobulin-like domain-containing protein</fullName>
    </submittedName>
</protein>
<feature type="compositionally biased region" description="Polar residues" evidence="1">
    <location>
        <begin position="60"/>
        <end position="71"/>
    </location>
</feature>
<feature type="region of interest" description="Disordered" evidence="1">
    <location>
        <begin position="294"/>
        <end position="313"/>
    </location>
</feature>
<feature type="compositionally biased region" description="Low complexity" evidence="1">
    <location>
        <begin position="33"/>
        <end position="59"/>
    </location>
</feature>
<reference evidence="5" key="1">
    <citation type="journal article" date="2019" name="Int. J. Syst. Evol. Microbiol.">
        <title>The Global Catalogue of Microorganisms (GCM) 10K type strain sequencing project: providing services to taxonomists for standard genome sequencing and annotation.</title>
        <authorList>
            <consortium name="The Broad Institute Genomics Platform"/>
            <consortium name="The Broad Institute Genome Sequencing Center for Infectious Disease"/>
            <person name="Wu L."/>
            <person name="Ma J."/>
        </authorList>
    </citation>
    <scope>NUCLEOTIDE SEQUENCE [LARGE SCALE GENOMIC DNA]</scope>
    <source>
        <strain evidence="5">DFY28</strain>
    </source>
</reference>
<feature type="signal peptide" evidence="2">
    <location>
        <begin position="1"/>
        <end position="16"/>
    </location>
</feature>
<evidence type="ECO:0000256" key="1">
    <source>
        <dbReference type="SAM" id="MobiDB-lite"/>
    </source>
</evidence>
<evidence type="ECO:0000259" key="3">
    <source>
        <dbReference type="SMART" id="SM00909"/>
    </source>
</evidence>
<dbReference type="SMART" id="SM00909">
    <property type="entry name" value="Germane"/>
    <property type="match status" value="1"/>
</dbReference>
<feature type="domain" description="GerMN" evidence="3">
    <location>
        <begin position="104"/>
        <end position="195"/>
    </location>
</feature>
<dbReference type="EMBL" id="JBHSQI010000004">
    <property type="protein sequence ID" value="MFC6153695.1"/>
    <property type="molecule type" value="Genomic_DNA"/>
</dbReference>
<dbReference type="Proteomes" id="UP001596098">
    <property type="component" value="Unassembled WGS sequence"/>
</dbReference>
<keyword evidence="2" id="KW-0732">Signal</keyword>
<accession>A0ABW1R0T2</accession>
<dbReference type="Pfam" id="PF10648">
    <property type="entry name" value="Gmad2"/>
    <property type="match status" value="1"/>
</dbReference>
<feature type="chain" id="PRO_5046281541" evidence="2">
    <location>
        <begin position="17"/>
        <end position="313"/>
    </location>
</feature>
<sequence>MNALLLPRRATTLALAATLALGLTACGTDEPEPTGSTPHAGATTTPAPTDEAPEDAATPSTPSTGDDAGNTSAAPRAVAVYFVGSTPAGPRLFREFRNVTGDALTEAARLVDGGGALDPDYRTLWPGMALDSVATGDGTITVTLKADAFTQAPDGMETDEAELAIQQLVHTLQAVAGDRLPVRFERPSGPATLFGVDVSEPVTAADPLDVLAGVNLTTPAQGASTARGTLAVAGVANADEATVQWRIEADGEVVLNGSATAEGWMDKLYPFETSVDVSSLEPGQYVFVAANGETGEGEEGFGPTEDSKAFTVR</sequence>
<dbReference type="InterPro" id="IPR019606">
    <property type="entry name" value="GerMN"/>
</dbReference>
<dbReference type="InterPro" id="IPR018911">
    <property type="entry name" value="Gmad2_Ig-like_dom"/>
</dbReference>
<feature type="region of interest" description="Disordered" evidence="1">
    <location>
        <begin position="27"/>
        <end position="71"/>
    </location>
</feature>
<organism evidence="4 5">
    <name type="scientific">Nocardioides yefusunii</name>
    <dbReference type="NCBI Taxonomy" id="2500546"/>
    <lineage>
        <taxon>Bacteria</taxon>
        <taxon>Bacillati</taxon>
        <taxon>Actinomycetota</taxon>
        <taxon>Actinomycetes</taxon>
        <taxon>Propionibacteriales</taxon>
        <taxon>Nocardioidaceae</taxon>
        <taxon>Nocardioides</taxon>
    </lineage>
</organism>
<gene>
    <name evidence="4" type="ORF">ACFPWU_08470</name>
</gene>
<dbReference type="RefSeq" id="WP_164878728.1">
    <property type="nucleotide sequence ID" value="NZ_CP034929.1"/>
</dbReference>
<evidence type="ECO:0000313" key="5">
    <source>
        <dbReference type="Proteomes" id="UP001596098"/>
    </source>
</evidence>
<name>A0ABW1R0T2_9ACTN</name>
<evidence type="ECO:0000256" key="2">
    <source>
        <dbReference type="SAM" id="SignalP"/>
    </source>
</evidence>
<dbReference type="Pfam" id="PF10646">
    <property type="entry name" value="Germane"/>
    <property type="match status" value="1"/>
</dbReference>